<feature type="region of interest" description="Disordered" evidence="1">
    <location>
        <begin position="205"/>
        <end position="229"/>
    </location>
</feature>
<dbReference type="Proteomes" id="UP001218218">
    <property type="component" value="Unassembled WGS sequence"/>
</dbReference>
<feature type="non-terminal residue" evidence="4">
    <location>
        <position position="1"/>
    </location>
</feature>
<dbReference type="InterPro" id="IPR036872">
    <property type="entry name" value="CH_dom_sf"/>
</dbReference>
<feature type="non-terminal residue" evidence="4">
    <location>
        <position position="421"/>
    </location>
</feature>
<organism evidence="4 5">
    <name type="scientific">Mycena albidolilacea</name>
    <dbReference type="NCBI Taxonomy" id="1033008"/>
    <lineage>
        <taxon>Eukaryota</taxon>
        <taxon>Fungi</taxon>
        <taxon>Dikarya</taxon>
        <taxon>Basidiomycota</taxon>
        <taxon>Agaricomycotina</taxon>
        <taxon>Agaricomycetes</taxon>
        <taxon>Agaricomycetidae</taxon>
        <taxon>Agaricales</taxon>
        <taxon>Marasmiineae</taxon>
        <taxon>Mycenaceae</taxon>
        <taxon>Mycena</taxon>
    </lineage>
</organism>
<gene>
    <name evidence="4" type="ORF">DFH08DRAFT_301299</name>
</gene>
<evidence type="ECO:0000313" key="5">
    <source>
        <dbReference type="Proteomes" id="UP001218218"/>
    </source>
</evidence>
<evidence type="ECO:0000256" key="1">
    <source>
        <dbReference type="SAM" id="MobiDB-lite"/>
    </source>
</evidence>
<dbReference type="InterPro" id="IPR001715">
    <property type="entry name" value="CH_dom"/>
</dbReference>
<dbReference type="InterPro" id="IPR001849">
    <property type="entry name" value="PH_domain"/>
</dbReference>
<evidence type="ECO:0000313" key="4">
    <source>
        <dbReference type="EMBL" id="KAJ7334184.1"/>
    </source>
</evidence>
<evidence type="ECO:0000259" key="2">
    <source>
        <dbReference type="PROSITE" id="PS50003"/>
    </source>
</evidence>
<name>A0AAD7ELW4_9AGAR</name>
<dbReference type="PROSITE" id="PS50003">
    <property type="entry name" value="PH_DOMAIN"/>
    <property type="match status" value="1"/>
</dbReference>
<dbReference type="Gene3D" id="1.10.418.10">
    <property type="entry name" value="Calponin-like domain"/>
    <property type="match status" value="1"/>
</dbReference>
<dbReference type="SUPFAM" id="SSF47576">
    <property type="entry name" value="Calponin-homology domain, CH-domain"/>
    <property type="match status" value="1"/>
</dbReference>
<dbReference type="Gene3D" id="2.30.29.30">
    <property type="entry name" value="Pleckstrin-homology domain (PH domain)/Phosphotyrosine-binding domain (PTB)"/>
    <property type="match status" value="1"/>
</dbReference>
<dbReference type="EMBL" id="JARIHO010000033">
    <property type="protein sequence ID" value="KAJ7334184.1"/>
    <property type="molecule type" value="Genomic_DNA"/>
</dbReference>
<evidence type="ECO:0000259" key="3">
    <source>
        <dbReference type="PROSITE" id="PS50021"/>
    </source>
</evidence>
<dbReference type="PROSITE" id="PS50021">
    <property type="entry name" value="CH"/>
    <property type="match status" value="1"/>
</dbReference>
<evidence type="ECO:0008006" key="6">
    <source>
        <dbReference type="Google" id="ProtNLM"/>
    </source>
</evidence>
<feature type="compositionally biased region" description="Polar residues" evidence="1">
    <location>
        <begin position="205"/>
        <end position="216"/>
    </location>
</feature>
<reference evidence="4" key="1">
    <citation type="submission" date="2023-03" db="EMBL/GenBank/DDBJ databases">
        <title>Massive genome expansion in bonnet fungi (Mycena s.s.) driven by repeated elements and novel gene families across ecological guilds.</title>
        <authorList>
            <consortium name="Lawrence Berkeley National Laboratory"/>
            <person name="Harder C.B."/>
            <person name="Miyauchi S."/>
            <person name="Viragh M."/>
            <person name="Kuo A."/>
            <person name="Thoen E."/>
            <person name="Andreopoulos B."/>
            <person name="Lu D."/>
            <person name="Skrede I."/>
            <person name="Drula E."/>
            <person name="Henrissat B."/>
            <person name="Morin E."/>
            <person name="Kohler A."/>
            <person name="Barry K."/>
            <person name="LaButti K."/>
            <person name="Morin E."/>
            <person name="Salamov A."/>
            <person name="Lipzen A."/>
            <person name="Mereny Z."/>
            <person name="Hegedus B."/>
            <person name="Baldrian P."/>
            <person name="Stursova M."/>
            <person name="Weitz H."/>
            <person name="Taylor A."/>
            <person name="Grigoriev I.V."/>
            <person name="Nagy L.G."/>
            <person name="Martin F."/>
            <person name="Kauserud H."/>
        </authorList>
    </citation>
    <scope>NUCLEOTIDE SEQUENCE</scope>
    <source>
        <strain evidence="4">CBHHK002</strain>
    </source>
</reference>
<dbReference type="Pfam" id="PF00307">
    <property type="entry name" value="CH"/>
    <property type="match status" value="1"/>
</dbReference>
<dbReference type="SUPFAM" id="SSF50729">
    <property type="entry name" value="PH domain-like"/>
    <property type="match status" value="1"/>
</dbReference>
<sequence>LHLDDSLTGKVRQPWRNLAPLRCYKSVRRPRLALIIADKAGNQGCELTRAKVSISACSYIGRLLSVNHGGMAFHSVPDTVREGLVSVKKAGLLSSWRGWTDKWMVLNARSVMIYKNQVRQQFAPDAGLRISLNSITRLERTHSSRKGYCLLLEAAGTRYLLACRSDDDLYDWHDKIYANSPLMLFKAGDSTEVDLENIIRGYSSSADISSRPSTPRTLPRKMPTADTPPLVMPPLFRSQTHSPASSHRLLLDLDDSQEQKVSVAEPIPIPTSSKNSDSLSPSERELIRKAVSLLCDLMEPRLLRKSEPGGERPFDLVEIRLRPLSRIKRRWGKGDIPDAEEMQTFADALRDGYVLCQLLNTLHSSPLVRPDARGQDDQSNLNVAKFLAASTAHGFPSTALFLPFDLVEASGYSLARVAGTI</sequence>
<protein>
    <recommendedName>
        <fullName evidence="6">PH domain-containing protein</fullName>
    </recommendedName>
</protein>
<feature type="domain" description="Calponin-homology (CH)" evidence="3">
    <location>
        <begin position="322"/>
        <end position="421"/>
    </location>
</feature>
<feature type="domain" description="PH" evidence="2">
    <location>
        <begin position="78"/>
        <end position="181"/>
    </location>
</feature>
<dbReference type="Pfam" id="PF15413">
    <property type="entry name" value="PH_11"/>
    <property type="match status" value="1"/>
</dbReference>
<dbReference type="AlphaFoldDB" id="A0AAD7ELW4"/>
<proteinExistence type="predicted"/>
<comment type="caution">
    <text evidence="4">The sequence shown here is derived from an EMBL/GenBank/DDBJ whole genome shotgun (WGS) entry which is preliminary data.</text>
</comment>
<keyword evidence="5" id="KW-1185">Reference proteome</keyword>
<feature type="region of interest" description="Disordered" evidence="1">
    <location>
        <begin position="261"/>
        <end position="282"/>
    </location>
</feature>
<dbReference type="InterPro" id="IPR011993">
    <property type="entry name" value="PH-like_dom_sf"/>
</dbReference>
<accession>A0AAD7ELW4</accession>
<feature type="compositionally biased region" description="Polar residues" evidence="1">
    <location>
        <begin position="270"/>
        <end position="281"/>
    </location>
</feature>
<dbReference type="SMART" id="SM00233">
    <property type="entry name" value="PH"/>
    <property type="match status" value="1"/>
</dbReference>